<dbReference type="EMBL" id="BGZK01000955">
    <property type="protein sequence ID" value="GBP66356.1"/>
    <property type="molecule type" value="Genomic_DNA"/>
</dbReference>
<dbReference type="AlphaFoldDB" id="A0A4C1XQZ3"/>
<keyword evidence="1" id="KW-0732">Signal</keyword>
<sequence length="69" mass="7652">MSFGRANVTVRPRRRTARLSVLALFLFVDVPASAISCELGAARSERETYSQRVQRRGGVTPGYRVAKLV</sequence>
<dbReference type="Proteomes" id="UP000299102">
    <property type="component" value="Unassembled WGS sequence"/>
</dbReference>
<name>A0A4C1XQZ3_EUMVA</name>
<evidence type="ECO:0000256" key="1">
    <source>
        <dbReference type="SAM" id="SignalP"/>
    </source>
</evidence>
<organism evidence="2 3">
    <name type="scientific">Eumeta variegata</name>
    <name type="common">Bagworm moth</name>
    <name type="synonym">Eumeta japonica</name>
    <dbReference type="NCBI Taxonomy" id="151549"/>
    <lineage>
        <taxon>Eukaryota</taxon>
        <taxon>Metazoa</taxon>
        <taxon>Ecdysozoa</taxon>
        <taxon>Arthropoda</taxon>
        <taxon>Hexapoda</taxon>
        <taxon>Insecta</taxon>
        <taxon>Pterygota</taxon>
        <taxon>Neoptera</taxon>
        <taxon>Endopterygota</taxon>
        <taxon>Lepidoptera</taxon>
        <taxon>Glossata</taxon>
        <taxon>Ditrysia</taxon>
        <taxon>Tineoidea</taxon>
        <taxon>Psychidae</taxon>
        <taxon>Oiketicinae</taxon>
        <taxon>Eumeta</taxon>
    </lineage>
</organism>
<feature type="signal peptide" evidence="1">
    <location>
        <begin position="1"/>
        <end position="34"/>
    </location>
</feature>
<protein>
    <submittedName>
        <fullName evidence="2">Uncharacterized protein</fullName>
    </submittedName>
</protein>
<evidence type="ECO:0000313" key="2">
    <source>
        <dbReference type="EMBL" id="GBP66356.1"/>
    </source>
</evidence>
<evidence type="ECO:0000313" key="3">
    <source>
        <dbReference type="Proteomes" id="UP000299102"/>
    </source>
</evidence>
<reference evidence="2 3" key="1">
    <citation type="journal article" date="2019" name="Commun. Biol.">
        <title>The bagworm genome reveals a unique fibroin gene that provides high tensile strength.</title>
        <authorList>
            <person name="Kono N."/>
            <person name="Nakamura H."/>
            <person name="Ohtoshi R."/>
            <person name="Tomita M."/>
            <person name="Numata K."/>
            <person name="Arakawa K."/>
        </authorList>
    </citation>
    <scope>NUCLEOTIDE SEQUENCE [LARGE SCALE GENOMIC DNA]</scope>
</reference>
<gene>
    <name evidence="2" type="ORF">EVAR_88466_1</name>
</gene>
<proteinExistence type="predicted"/>
<feature type="chain" id="PRO_5020036470" evidence="1">
    <location>
        <begin position="35"/>
        <end position="69"/>
    </location>
</feature>
<keyword evidence="3" id="KW-1185">Reference proteome</keyword>
<accession>A0A4C1XQZ3</accession>
<comment type="caution">
    <text evidence="2">The sequence shown here is derived from an EMBL/GenBank/DDBJ whole genome shotgun (WGS) entry which is preliminary data.</text>
</comment>